<evidence type="ECO:0000313" key="4">
    <source>
        <dbReference type="EMBL" id="MFF3573964.1"/>
    </source>
</evidence>
<keyword evidence="4" id="KW-0378">Hydrolase</keyword>
<feature type="domain" description="Fumarylacetoacetase-like C-terminal" evidence="3">
    <location>
        <begin position="115"/>
        <end position="309"/>
    </location>
</feature>
<keyword evidence="5" id="KW-1185">Reference proteome</keyword>
<gene>
    <name evidence="4" type="ORF">ACFYXQ_40060</name>
</gene>
<reference evidence="4 5" key="1">
    <citation type="submission" date="2024-10" db="EMBL/GenBank/DDBJ databases">
        <title>The Natural Products Discovery Center: Release of the First 8490 Sequenced Strains for Exploring Actinobacteria Biosynthetic Diversity.</title>
        <authorList>
            <person name="Kalkreuter E."/>
            <person name="Kautsar S.A."/>
            <person name="Yang D."/>
            <person name="Bader C.D."/>
            <person name="Teijaro C.N."/>
            <person name="Fluegel L."/>
            <person name="Davis C.M."/>
            <person name="Simpson J.R."/>
            <person name="Lauterbach L."/>
            <person name="Steele A.D."/>
            <person name="Gui C."/>
            <person name="Meng S."/>
            <person name="Li G."/>
            <person name="Viehrig K."/>
            <person name="Ye F."/>
            <person name="Su P."/>
            <person name="Kiefer A.F."/>
            <person name="Nichols A."/>
            <person name="Cepeda A.J."/>
            <person name="Yan W."/>
            <person name="Fan B."/>
            <person name="Jiang Y."/>
            <person name="Adhikari A."/>
            <person name="Zheng C.-J."/>
            <person name="Schuster L."/>
            <person name="Cowan T.M."/>
            <person name="Smanski M.J."/>
            <person name="Chevrette M.G."/>
            <person name="De Carvalho L.P.S."/>
            <person name="Shen B."/>
        </authorList>
    </citation>
    <scope>NUCLEOTIDE SEQUENCE [LARGE SCALE GENOMIC DNA]</scope>
    <source>
        <strain evidence="4 5">NPDC002593</strain>
    </source>
</reference>
<protein>
    <submittedName>
        <fullName evidence="4">Fumarylacetoacetate hydrolase family protein</fullName>
    </submittedName>
</protein>
<sequence>MKLAVRRTYLGDRVCVAGIAGDRLVDLRAAHAYQLSRCGQDRADAIVRAERELPQDLPGLLAADPSLGIARRVAEQAEADAARGDLPAEILWSAEPGALAPPVGRPRTVWGMTGNYPRTRPAPGEPPPPARSMTGFLKAAGSLTGPHDEVIYPAVTSVVHPEVELGVVIGSRARRLTEESAMDAVAGYVIVNDLGSRDIGETDNRNTGRAKGFDTYTVLGPWFVTADEIPDPHALAIRFWVNGELRQDGSTAEMYHRIPEQLAWLTTALTLFPGDVVSTGTPPGVRAVVPGDKLRGEIEGLGAIENAVVPE</sequence>
<evidence type="ECO:0000259" key="3">
    <source>
        <dbReference type="Pfam" id="PF01557"/>
    </source>
</evidence>
<evidence type="ECO:0000256" key="2">
    <source>
        <dbReference type="ARBA" id="ARBA00022723"/>
    </source>
</evidence>
<dbReference type="GO" id="GO:0016787">
    <property type="term" value="F:hydrolase activity"/>
    <property type="evidence" value="ECO:0007669"/>
    <property type="project" value="UniProtKB-KW"/>
</dbReference>
<comment type="caution">
    <text evidence="4">The sequence shown here is derived from an EMBL/GenBank/DDBJ whole genome shotgun (WGS) entry which is preliminary data.</text>
</comment>
<dbReference type="SUPFAM" id="SSF56529">
    <property type="entry name" value="FAH"/>
    <property type="match status" value="1"/>
</dbReference>
<accession>A0ABW6SFF1</accession>
<dbReference type="RefSeq" id="WP_051194271.1">
    <property type="nucleotide sequence ID" value="NZ_JBIAQY010000022.1"/>
</dbReference>
<name>A0ABW6SFF1_9NOCA</name>
<evidence type="ECO:0000313" key="5">
    <source>
        <dbReference type="Proteomes" id="UP001601992"/>
    </source>
</evidence>
<proteinExistence type="inferred from homology"/>
<organism evidence="4 5">
    <name type="scientific">Nocardia jiangxiensis</name>
    <dbReference type="NCBI Taxonomy" id="282685"/>
    <lineage>
        <taxon>Bacteria</taxon>
        <taxon>Bacillati</taxon>
        <taxon>Actinomycetota</taxon>
        <taxon>Actinomycetes</taxon>
        <taxon>Mycobacteriales</taxon>
        <taxon>Nocardiaceae</taxon>
        <taxon>Nocardia</taxon>
    </lineage>
</organism>
<evidence type="ECO:0000256" key="1">
    <source>
        <dbReference type="ARBA" id="ARBA00010211"/>
    </source>
</evidence>
<dbReference type="Proteomes" id="UP001601992">
    <property type="component" value="Unassembled WGS sequence"/>
</dbReference>
<keyword evidence="2" id="KW-0479">Metal-binding</keyword>
<dbReference type="InterPro" id="IPR051121">
    <property type="entry name" value="FAH"/>
</dbReference>
<dbReference type="InterPro" id="IPR011234">
    <property type="entry name" value="Fumarylacetoacetase-like_C"/>
</dbReference>
<dbReference type="Gene3D" id="3.90.850.10">
    <property type="entry name" value="Fumarylacetoacetase-like, C-terminal domain"/>
    <property type="match status" value="1"/>
</dbReference>
<dbReference type="Pfam" id="PF01557">
    <property type="entry name" value="FAA_hydrolase"/>
    <property type="match status" value="1"/>
</dbReference>
<dbReference type="EMBL" id="JBIAQY010000022">
    <property type="protein sequence ID" value="MFF3573964.1"/>
    <property type="molecule type" value="Genomic_DNA"/>
</dbReference>
<comment type="similarity">
    <text evidence="1">Belongs to the FAH family.</text>
</comment>
<dbReference type="PANTHER" id="PTHR42796">
    <property type="entry name" value="FUMARYLACETOACETATE HYDROLASE DOMAIN-CONTAINING PROTEIN 2A-RELATED"/>
    <property type="match status" value="1"/>
</dbReference>
<dbReference type="InterPro" id="IPR036663">
    <property type="entry name" value="Fumarylacetoacetase_C_sf"/>
</dbReference>
<dbReference type="PANTHER" id="PTHR42796:SF4">
    <property type="entry name" value="FUMARYLACETOACETATE HYDROLASE DOMAIN-CONTAINING PROTEIN 2A"/>
    <property type="match status" value="1"/>
</dbReference>